<reference evidence="4" key="1">
    <citation type="submission" date="2011-07" db="EMBL/GenBank/DDBJ databases">
        <authorList>
            <consortium name="Caenorhabditis brenneri Sequencing and Analysis Consortium"/>
            <person name="Wilson R.K."/>
        </authorList>
    </citation>
    <scope>NUCLEOTIDE SEQUENCE [LARGE SCALE GENOMIC DNA]</scope>
    <source>
        <strain evidence="4">PB2801</strain>
    </source>
</reference>
<evidence type="ECO:0000313" key="4">
    <source>
        <dbReference type="Proteomes" id="UP000008068"/>
    </source>
</evidence>
<dbReference type="AlphaFoldDB" id="G0NQU1"/>
<dbReference type="HOGENOM" id="CLU_1305820_0_0_1"/>
<evidence type="ECO:0000256" key="1">
    <source>
        <dbReference type="SAM" id="MobiDB-lite"/>
    </source>
</evidence>
<dbReference type="eggNOG" id="ENOG502TK9E">
    <property type="taxonomic scope" value="Eukaryota"/>
</dbReference>
<sequence length="211" mass="24732">MVSFFVKFVRICFSLCEGFNVSTIKDKLVPINSEKTEYHLMNLAFKQHIHKVLENEEIREMLVTLVNDENVTNNEMKFLENYPVLHNACMKKMSRPWLEWVNFILTCPEGFSVDFRNVDDARTLPEFDGIDNFDWDGSVLTIRSRQMGADQITQGIELSNRSEREEAIIGRRQPKPSKKLKKREPVTFPKSSSKSYYNYSNPKKYNKSGRF</sequence>
<dbReference type="Proteomes" id="UP000008068">
    <property type="component" value="Unassembled WGS sequence"/>
</dbReference>
<feature type="signal peptide" evidence="2">
    <location>
        <begin position="1"/>
        <end position="18"/>
    </location>
</feature>
<name>G0NQU1_CAEBE</name>
<gene>
    <name evidence="3" type="ORF">CAEBREN_01332</name>
</gene>
<evidence type="ECO:0008006" key="5">
    <source>
        <dbReference type="Google" id="ProtNLM"/>
    </source>
</evidence>
<feature type="compositionally biased region" description="Basic residues" evidence="1">
    <location>
        <begin position="172"/>
        <end position="182"/>
    </location>
</feature>
<feature type="compositionally biased region" description="Low complexity" evidence="1">
    <location>
        <begin position="189"/>
        <end position="203"/>
    </location>
</feature>
<dbReference type="EMBL" id="GL379928">
    <property type="protein sequence ID" value="EGT35945.1"/>
    <property type="molecule type" value="Genomic_DNA"/>
</dbReference>
<keyword evidence="4" id="KW-1185">Reference proteome</keyword>
<protein>
    <recommendedName>
        <fullName evidence="5">SPK domain-containing protein</fullName>
    </recommendedName>
</protein>
<feature type="chain" id="PRO_5003406249" description="SPK domain-containing protein" evidence="2">
    <location>
        <begin position="19"/>
        <end position="211"/>
    </location>
</feature>
<feature type="region of interest" description="Disordered" evidence="1">
    <location>
        <begin position="170"/>
        <end position="211"/>
    </location>
</feature>
<proteinExistence type="predicted"/>
<keyword evidence="2" id="KW-0732">Signal</keyword>
<organism evidence="4">
    <name type="scientific">Caenorhabditis brenneri</name>
    <name type="common">Nematode worm</name>
    <dbReference type="NCBI Taxonomy" id="135651"/>
    <lineage>
        <taxon>Eukaryota</taxon>
        <taxon>Metazoa</taxon>
        <taxon>Ecdysozoa</taxon>
        <taxon>Nematoda</taxon>
        <taxon>Chromadorea</taxon>
        <taxon>Rhabditida</taxon>
        <taxon>Rhabditina</taxon>
        <taxon>Rhabditomorpha</taxon>
        <taxon>Rhabditoidea</taxon>
        <taxon>Rhabditidae</taxon>
        <taxon>Peloderinae</taxon>
        <taxon>Caenorhabditis</taxon>
    </lineage>
</organism>
<dbReference type="InParanoid" id="G0NQU1"/>
<evidence type="ECO:0000256" key="2">
    <source>
        <dbReference type="SAM" id="SignalP"/>
    </source>
</evidence>
<accession>G0NQU1</accession>
<evidence type="ECO:0000313" key="3">
    <source>
        <dbReference type="EMBL" id="EGT35945.1"/>
    </source>
</evidence>